<comment type="caution">
    <text evidence="1">The sequence shown here is derived from an EMBL/GenBank/DDBJ whole genome shotgun (WGS) entry which is preliminary data.</text>
</comment>
<name>A0ABW0NYA5_9HYPH</name>
<proteinExistence type="predicted"/>
<keyword evidence="2" id="KW-1185">Reference proteome</keyword>
<sequence length="152" mass="16269">MQEAITFTFNDGSVISFTPPPPVEKPIDAPTSADCASCGACCLEAGYVAVSATDATPRALTRSPKGLGLSDKTLSRLGPRCMKRHLGGRCVALEGVVGKSVSCSIYSARPNVCRQFEAGSEGCLSAREQMRYKLETDRAWRGYGENWQDTLG</sequence>
<accession>A0ABW0NYA5</accession>
<dbReference type="EMBL" id="JBHSLU010000017">
    <property type="protein sequence ID" value="MFC5505409.1"/>
    <property type="molecule type" value="Genomic_DNA"/>
</dbReference>
<evidence type="ECO:0000313" key="1">
    <source>
        <dbReference type="EMBL" id="MFC5505409.1"/>
    </source>
</evidence>
<dbReference type="Pfam" id="PF03692">
    <property type="entry name" value="CxxCxxCC"/>
    <property type="match status" value="1"/>
</dbReference>
<dbReference type="RefSeq" id="WP_082735035.1">
    <property type="nucleotide sequence ID" value="NZ_JBHSLU010000017.1"/>
</dbReference>
<dbReference type="InterPro" id="IPR005358">
    <property type="entry name" value="Puta_zinc/iron-chelating_dom"/>
</dbReference>
<reference evidence="2" key="1">
    <citation type="journal article" date="2019" name="Int. J. Syst. Evol. Microbiol.">
        <title>The Global Catalogue of Microorganisms (GCM) 10K type strain sequencing project: providing services to taxonomists for standard genome sequencing and annotation.</title>
        <authorList>
            <consortium name="The Broad Institute Genomics Platform"/>
            <consortium name="The Broad Institute Genome Sequencing Center for Infectious Disease"/>
            <person name="Wu L."/>
            <person name="Ma J."/>
        </authorList>
    </citation>
    <scope>NUCLEOTIDE SEQUENCE [LARGE SCALE GENOMIC DNA]</scope>
    <source>
        <strain evidence="2">CCUG 43117</strain>
    </source>
</reference>
<evidence type="ECO:0000313" key="2">
    <source>
        <dbReference type="Proteomes" id="UP001596060"/>
    </source>
</evidence>
<gene>
    <name evidence="1" type="ORF">ACFPN9_09075</name>
</gene>
<dbReference type="Proteomes" id="UP001596060">
    <property type="component" value="Unassembled WGS sequence"/>
</dbReference>
<organism evidence="1 2">
    <name type="scientific">Bosea massiliensis</name>
    <dbReference type="NCBI Taxonomy" id="151419"/>
    <lineage>
        <taxon>Bacteria</taxon>
        <taxon>Pseudomonadati</taxon>
        <taxon>Pseudomonadota</taxon>
        <taxon>Alphaproteobacteria</taxon>
        <taxon>Hyphomicrobiales</taxon>
        <taxon>Boseaceae</taxon>
        <taxon>Bosea</taxon>
    </lineage>
</organism>
<protein>
    <submittedName>
        <fullName evidence="1">YkgJ family cysteine cluster protein</fullName>
    </submittedName>
</protein>